<evidence type="ECO:0000256" key="6">
    <source>
        <dbReference type="ARBA" id="ARBA00023150"/>
    </source>
</evidence>
<evidence type="ECO:0000256" key="3">
    <source>
        <dbReference type="ARBA" id="ARBA00012575"/>
    </source>
</evidence>
<feature type="domain" description="Molybdopterin cofactor biosynthesis C (MoaC)" evidence="10">
    <location>
        <begin position="589"/>
        <end position="724"/>
    </location>
</feature>
<accession>A0A7R9BGG6</accession>
<keyword evidence="5" id="KW-0677">Repeat</keyword>
<evidence type="ECO:0000256" key="5">
    <source>
        <dbReference type="ARBA" id="ARBA00022737"/>
    </source>
</evidence>
<evidence type="ECO:0000256" key="4">
    <source>
        <dbReference type="ARBA" id="ARBA00022574"/>
    </source>
</evidence>
<feature type="compositionally biased region" description="Polar residues" evidence="9">
    <location>
        <begin position="22"/>
        <end position="54"/>
    </location>
</feature>
<dbReference type="InterPro" id="IPR015943">
    <property type="entry name" value="WD40/YVTN_repeat-like_dom_sf"/>
</dbReference>
<evidence type="ECO:0000256" key="7">
    <source>
        <dbReference type="ARBA" id="ARBA00023239"/>
    </source>
</evidence>
<dbReference type="CDD" id="cd01420">
    <property type="entry name" value="MoaC_PE"/>
    <property type="match status" value="1"/>
</dbReference>
<feature type="region of interest" description="Disordered" evidence="9">
    <location>
        <begin position="1"/>
        <end position="125"/>
    </location>
</feature>
<dbReference type="InterPro" id="IPR002820">
    <property type="entry name" value="Mopterin_CF_biosynth-C_dom"/>
</dbReference>
<dbReference type="Pfam" id="PF00400">
    <property type="entry name" value="WD40"/>
    <property type="match status" value="3"/>
</dbReference>
<evidence type="ECO:0000313" key="11">
    <source>
        <dbReference type="EMBL" id="CAD7273813.1"/>
    </source>
</evidence>
<dbReference type="PANTHER" id="PTHR15574">
    <property type="entry name" value="WD REPEAT DOMAIN-CONTAINING FAMILY"/>
    <property type="match status" value="1"/>
</dbReference>
<dbReference type="InterPro" id="IPR047594">
    <property type="entry name" value="MoaC_bact/euk"/>
</dbReference>
<evidence type="ECO:0000256" key="2">
    <source>
        <dbReference type="ARBA" id="ARBA00005046"/>
    </source>
</evidence>
<evidence type="ECO:0000256" key="8">
    <source>
        <dbReference type="PROSITE-ProRule" id="PRU00221"/>
    </source>
</evidence>
<dbReference type="UniPathway" id="UPA00344"/>
<sequence length="732" mass="80292">MQFGMNDLPKDVNYRDRDGGSLSPSTDQIMESTGSGRNPDSSSMPESEAHNASFSTRTQRTRRNYRRRHRSYSSSSSSSSSEASGRSASAANEQEPGLENSPSSLENESSQDSVVLWSSSSSSSPADLVNLAGTRHLFEEEDLSASHQSTPMLRSSTVEPKPAFLSKKPLQENFLIHKEFYDRQIGGCGKSCAGFVSRYTSSLTSIQRMKRLHKLEFHKGCVNAVAFNSTGVMLASGSDDLKVGLWDWARKKLLCSFKSGHTSNILDIKYMHLIGDSHLVSCARDGQVRLSDLSAVGISKNTRRLIEHRSSAEKLALDVDHPHVVMSISNDGFVTQSDIREEKPVKLLRVRDENDSAVSMHCICINPVLTNEYCVCGGDAIVRIYDRRNAKLMKCYSPSHMQDKLRRKQITSAVYSHDGREIVANYQYEDVYLFNTEGGQFTNGSVRQYEGRSNINSVKGVSFYGPNSEYVISGSDCGHLYIWDKDSEALVQCLRGDEAELVNVTVPHPFFPIIASCGVDDDVKIWIPGPKSTVGEKFEENVEKNSPNDFPPDSDSSSEVHESDSDEDTSSCRSTGTFSHVDTSGKVRMVDVSDKKKTSRSATATGTVILSKPAFDLLSKNAVDKGDVLTVAKIAGIQGAKRTSELIPLCHQLSLSRVRVDLTLEHESNAVRIEATASASDVTGVEMEALTAVSVAALTVYDMCKAVDKGILISNIRLMSKAGGKSGDWKRD</sequence>
<dbReference type="InterPro" id="IPR045151">
    <property type="entry name" value="DCAF8"/>
</dbReference>
<dbReference type="SUPFAM" id="SSF50978">
    <property type="entry name" value="WD40 repeat-like"/>
    <property type="match status" value="1"/>
</dbReference>
<organism evidence="11">
    <name type="scientific">Notodromas monacha</name>
    <dbReference type="NCBI Taxonomy" id="399045"/>
    <lineage>
        <taxon>Eukaryota</taxon>
        <taxon>Metazoa</taxon>
        <taxon>Ecdysozoa</taxon>
        <taxon>Arthropoda</taxon>
        <taxon>Crustacea</taxon>
        <taxon>Oligostraca</taxon>
        <taxon>Ostracoda</taxon>
        <taxon>Podocopa</taxon>
        <taxon>Podocopida</taxon>
        <taxon>Cypridocopina</taxon>
        <taxon>Cypridoidea</taxon>
        <taxon>Cyprididae</taxon>
        <taxon>Notodromas</taxon>
    </lineage>
</organism>
<dbReference type="AlphaFoldDB" id="A0A7R9BGG6"/>
<feature type="region of interest" description="Disordered" evidence="9">
    <location>
        <begin position="536"/>
        <end position="577"/>
    </location>
</feature>
<reference evidence="11" key="1">
    <citation type="submission" date="2020-11" db="EMBL/GenBank/DDBJ databases">
        <authorList>
            <person name="Tran Van P."/>
        </authorList>
    </citation>
    <scope>NUCLEOTIDE SEQUENCE</scope>
</reference>
<dbReference type="SUPFAM" id="SSF55040">
    <property type="entry name" value="Molybdenum cofactor biosynthesis protein C, MoaC"/>
    <property type="match status" value="1"/>
</dbReference>
<evidence type="ECO:0000256" key="9">
    <source>
        <dbReference type="SAM" id="MobiDB-lite"/>
    </source>
</evidence>
<dbReference type="SMART" id="SM00320">
    <property type="entry name" value="WD40"/>
    <property type="match status" value="6"/>
</dbReference>
<dbReference type="HAMAP" id="MF_01224_B">
    <property type="entry name" value="MoaC_B"/>
    <property type="match status" value="1"/>
</dbReference>
<dbReference type="GO" id="GO:0080008">
    <property type="term" value="C:Cul4-RING E3 ubiquitin ligase complex"/>
    <property type="evidence" value="ECO:0007669"/>
    <property type="project" value="TreeGrafter"/>
</dbReference>
<dbReference type="Proteomes" id="UP000678499">
    <property type="component" value="Unassembled WGS sequence"/>
</dbReference>
<dbReference type="OrthoDB" id="4869960at2759"/>
<keyword evidence="7" id="KW-0456">Lyase</keyword>
<gene>
    <name evidence="11" type="ORF">NMOB1V02_LOCUS1683</name>
</gene>
<dbReference type="NCBIfam" id="NF006870">
    <property type="entry name" value="PRK09364.1"/>
    <property type="match status" value="1"/>
</dbReference>
<feature type="compositionally biased region" description="Basic and acidic residues" evidence="9">
    <location>
        <begin position="8"/>
        <end position="19"/>
    </location>
</feature>
<feature type="compositionally biased region" description="Low complexity" evidence="9">
    <location>
        <begin position="98"/>
        <end position="124"/>
    </location>
</feature>
<dbReference type="NCBIfam" id="TIGR00581">
    <property type="entry name" value="moaC"/>
    <property type="match status" value="1"/>
</dbReference>
<dbReference type="PROSITE" id="PS50294">
    <property type="entry name" value="WD_REPEATS_REGION"/>
    <property type="match status" value="1"/>
</dbReference>
<evidence type="ECO:0000313" key="12">
    <source>
        <dbReference type="Proteomes" id="UP000678499"/>
    </source>
</evidence>
<evidence type="ECO:0000259" key="10">
    <source>
        <dbReference type="Pfam" id="PF01967"/>
    </source>
</evidence>
<dbReference type="InterPro" id="IPR023045">
    <property type="entry name" value="MoaC"/>
</dbReference>
<feature type="repeat" description="WD" evidence="8">
    <location>
        <begin position="215"/>
        <end position="247"/>
    </location>
</feature>
<dbReference type="PROSITE" id="PS50082">
    <property type="entry name" value="WD_REPEATS_2"/>
    <property type="match status" value="1"/>
</dbReference>
<proteinExistence type="inferred from homology"/>
<feature type="compositionally biased region" description="Low complexity" evidence="9">
    <location>
        <begin position="72"/>
        <end position="91"/>
    </location>
</feature>
<comment type="pathway">
    <text evidence="2">Cofactor biosynthesis; molybdopterin biosynthesis.</text>
</comment>
<dbReference type="GO" id="GO:0006777">
    <property type="term" value="P:Mo-molybdopterin cofactor biosynthetic process"/>
    <property type="evidence" value="ECO:0007669"/>
    <property type="project" value="UniProtKB-KW"/>
</dbReference>
<feature type="compositionally biased region" description="Low complexity" evidence="9">
    <location>
        <begin position="545"/>
        <end position="557"/>
    </location>
</feature>
<feature type="compositionally biased region" description="Basic residues" evidence="9">
    <location>
        <begin position="59"/>
        <end position="71"/>
    </location>
</feature>
<dbReference type="GO" id="GO:0005737">
    <property type="term" value="C:cytoplasm"/>
    <property type="evidence" value="ECO:0007669"/>
    <property type="project" value="TreeGrafter"/>
</dbReference>
<keyword evidence="4 8" id="KW-0853">WD repeat</keyword>
<dbReference type="InterPro" id="IPR036322">
    <property type="entry name" value="WD40_repeat_dom_sf"/>
</dbReference>
<dbReference type="Gene3D" id="3.30.70.640">
    <property type="entry name" value="Molybdopterin cofactor biosynthesis C (MoaC) domain"/>
    <property type="match status" value="1"/>
</dbReference>
<comment type="catalytic activity">
    <reaction evidence="1">
        <text>(8S)-3',8-cyclo-7,8-dihydroguanosine 5'-triphosphate = cyclic pyranopterin phosphate + diphosphate</text>
        <dbReference type="Rhea" id="RHEA:49580"/>
        <dbReference type="ChEBI" id="CHEBI:33019"/>
        <dbReference type="ChEBI" id="CHEBI:59648"/>
        <dbReference type="ChEBI" id="CHEBI:131766"/>
        <dbReference type="EC" id="4.6.1.17"/>
    </reaction>
</comment>
<evidence type="ECO:0000256" key="1">
    <source>
        <dbReference type="ARBA" id="ARBA00001637"/>
    </source>
</evidence>
<keyword evidence="12" id="KW-1185">Reference proteome</keyword>
<protein>
    <recommendedName>
        <fullName evidence="3">cyclic pyranopterin monophosphate synthase</fullName>
        <ecNumber evidence="3">4.6.1.17</ecNumber>
    </recommendedName>
</protein>
<dbReference type="InterPro" id="IPR036522">
    <property type="entry name" value="MoaC_sf"/>
</dbReference>
<dbReference type="EMBL" id="CAJPEX010000176">
    <property type="protein sequence ID" value="CAG0913965.1"/>
    <property type="molecule type" value="Genomic_DNA"/>
</dbReference>
<dbReference type="EMBL" id="OA882213">
    <property type="protein sequence ID" value="CAD7273813.1"/>
    <property type="molecule type" value="Genomic_DNA"/>
</dbReference>
<dbReference type="PANTHER" id="PTHR15574:SF21">
    <property type="entry name" value="DDB1- AND CUL4-ASSOCIATED FACTOR 8"/>
    <property type="match status" value="1"/>
</dbReference>
<dbReference type="Pfam" id="PF01967">
    <property type="entry name" value="MoaC"/>
    <property type="match status" value="1"/>
</dbReference>
<dbReference type="InterPro" id="IPR001680">
    <property type="entry name" value="WD40_rpt"/>
</dbReference>
<keyword evidence="6" id="KW-0501">Molybdenum cofactor biosynthesis</keyword>
<dbReference type="Gene3D" id="2.130.10.10">
    <property type="entry name" value="YVTN repeat-like/Quinoprotein amine dehydrogenase"/>
    <property type="match status" value="1"/>
</dbReference>
<dbReference type="EC" id="4.6.1.17" evidence="3"/>
<name>A0A7R9BGG6_9CRUS</name>
<dbReference type="GO" id="GO:0061799">
    <property type="term" value="F:cyclic pyranopterin monophosphate synthase activity"/>
    <property type="evidence" value="ECO:0007669"/>
    <property type="project" value="UniProtKB-EC"/>
</dbReference>